<keyword evidence="1" id="KW-1133">Transmembrane helix</keyword>
<dbReference type="AlphaFoldDB" id="A0A8J7QD59"/>
<keyword evidence="3" id="KW-1185">Reference proteome</keyword>
<gene>
    <name evidence="2" type="ORF">J3U88_25965</name>
</gene>
<sequence>MEERVGRNKRPYTAYSGVIFKIAVGDAALHTAYLSLVYLMLAPEDVNSGSAPFLAAPQRRNAVFRLLRDHCKQIGAPDPCCKQDWFARIPHGAFAVALDWVIGRRPYLPGAAPDATIRAAFIARVMRPERLRLAVQRAAWLSRRALMVRPLSAQAPTVLVPAPKAVVPTTGFKPVPFRPFEEISSETREGSWSAWWLLAAVALLLLLIPMRTVEQENEVISAPDEQALRIMPLYTRLNIEGEAPRKTSGIEQEKIPDIASPDQLERYFIPEP</sequence>
<proteinExistence type="predicted"/>
<dbReference type="EMBL" id="JAFREP010000029">
    <property type="protein sequence ID" value="MBO1321954.1"/>
    <property type="molecule type" value="Genomic_DNA"/>
</dbReference>
<evidence type="ECO:0000313" key="2">
    <source>
        <dbReference type="EMBL" id="MBO1321954.1"/>
    </source>
</evidence>
<feature type="transmembrane region" description="Helical" evidence="1">
    <location>
        <begin position="12"/>
        <end position="41"/>
    </location>
</feature>
<dbReference type="RefSeq" id="WP_207861926.1">
    <property type="nucleotide sequence ID" value="NZ_JAFREP010000029.1"/>
</dbReference>
<keyword evidence="1" id="KW-0472">Membrane</keyword>
<comment type="caution">
    <text evidence="2">The sequence shown here is derived from an EMBL/GenBank/DDBJ whole genome shotgun (WGS) entry which is preliminary data.</text>
</comment>
<evidence type="ECO:0008006" key="4">
    <source>
        <dbReference type="Google" id="ProtNLM"/>
    </source>
</evidence>
<dbReference type="Proteomes" id="UP000664417">
    <property type="component" value="Unassembled WGS sequence"/>
</dbReference>
<accession>A0A8J7QD59</accession>
<protein>
    <recommendedName>
        <fullName evidence="4">Transmembrane protein</fullName>
    </recommendedName>
</protein>
<evidence type="ECO:0000313" key="3">
    <source>
        <dbReference type="Proteomes" id="UP000664417"/>
    </source>
</evidence>
<organism evidence="2 3">
    <name type="scientific">Acanthopleuribacter pedis</name>
    <dbReference type="NCBI Taxonomy" id="442870"/>
    <lineage>
        <taxon>Bacteria</taxon>
        <taxon>Pseudomonadati</taxon>
        <taxon>Acidobacteriota</taxon>
        <taxon>Holophagae</taxon>
        <taxon>Acanthopleuribacterales</taxon>
        <taxon>Acanthopleuribacteraceae</taxon>
        <taxon>Acanthopleuribacter</taxon>
    </lineage>
</organism>
<keyword evidence="1" id="KW-0812">Transmembrane</keyword>
<name>A0A8J7QD59_9BACT</name>
<reference evidence="2" key="1">
    <citation type="submission" date="2021-03" db="EMBL/GenBank/DDBJ databases">
        <authorList>
            <person name="Wang G."/>
        </authorList>
    </citation>
    <scope>NUCLEOTIDE SEQUENCE</scope>
    <source>
        <strain evidence="2">KCTC 12899</strain>
    </source>
</reference>
<evidence type="ECO:0000256" key="1">
    <source>
        <dbReference type="SAM" id="Phobius"/>
    </source>
</evidence>